<dbReference type="SMART" id="SM00388">
    <property type="entry name" value="HisKA"/>
    <property type="match status" value="1"/>
</dbReference>
<organism evidence="11 12">
    <name type="scientific">Nitrospira moscoviensis</name>
    <dbReference type="NCBI Taxonomy" id="42253"/>
    <lineage>
        <taxon>Bacteria</taxon>
        <taxon>Pseudomonadati</taxon>
        <taxon>Nitrospirota</taxon>
        <taxon>Nitrospiria</taxon>
        <taxon>Nitrospirales</taxon>
        <taxon>Nitrospiraceae</taxon>
        <taxon>Nitrospira</taxon>
    </lineage>
</organism>
<dbReference type="PROSITE" id="PS50113">
    <property type="entry name" value="PAC"/>
    <property type="match status" value="2"/>
</dbReference>
<keyword evidence="7" id="KW-0175">Coiled coil</keyword>
<protein>
    <recommendedName>
        <fullName evidence="2">histidine kinase</fullName>
        <ecNumber evidence="2">2.7.13.3</ecNumber>
    </recommendedName>
</protein>
<dbReference type="AlphaFoldDB" id="A0A0K2GEP9"/>
<dbReference type="SUPFAM" id="SSF55785">
    <property type="entry name" value="PYP-like sensor domain (PAS domain)"/>
    <property type="match status" value="3"/>
</dbReference>
<keyword evidence="6" id="KW-0472">Membrane</keyword>
<dbReference type="InterPro" id="IPR004358">
    <property type="entry name" value="Sig_transdc_His_kin-like_C"/>
</dbReference>
<proteinExistence type="predicted"/>
<keyword evidence="5 11" id="KW-0418">Kinase</keyword>
<evidence type="ECO:0000256" key="2">
    <source>
        <dbReference type="ARBA" id="ARBA00012438"/>
    </source>
</evidence>
<feature type="coiled-coil region" evidence="7">
    <location>
        <begin position="131"/>
        <end position="158"/>
    </location>
</feature>
<dbReference type="SUPFAM" id="SSF55874">
    <property type="entry name" value="ATPase domain of HSP90 chaperone/DNA topoisomerase II/histidine kinase"/>
    <property type="match status" value="1"/>
</dbReference>
<dbReference type="FunFam" id="3.30.565.10:FF:000006">
    <property type="entry name" value="Sensor histidine kinase WalK"/>
    <property type="match status" value="1"/>
</dbReference>
<dbReference type="InterPro" id="IPR003661">
    <property type="entry name" value="HisK_dim/P_dom"/>
</dbReference>
<accession>A0A0K2GEP9</accession>
<dbReference type="InterPro" id="IPR013767">
    <property type="entry name" value="PAS_fold"/>
</dbReference>
<dbReference type="NCBIfam" id="TIGR00229">
    <property type="entry name" value="sensory_box"/>
    <property type="match status" value="2"/>
</dbReference>
<feature type="domain" description="PAS" evidence="9">
    <location>
        <begin position="148"/>
        <end position="188"/>
    </location>
</feature>
<name>A0A0K2GEP9_NITMO</name>
<dbReference type="Proteomes" id="UP000069205">
    <property type="component" value="Chromosome"/>
</dbReference>
<dbReference type="SMART" id="SM00387">
    <property type="entry name" value="HATPase_c"/>
    <property type="match status" value="1"/>
</dbReference>
<dbReference type="PRINTS" id="PR00344">
    <property type="entry name" value="BCTRLSENSOR"/>
</dbReference>
<keyword evidence="4 11" id="KW-0808">Transferase</keyword>
<evidence type="ECO:0000256" key="7">
    <source>
        <dbReference type="SAM" id="Coils"/>
    </source>
</evidence>
<evidence type="ECO:0000256" key="1">
    <source>
        <dbReference type="ARBA" id="ARBA00000085"/>
    </source>
</evidence>
<feature type="domain" description="PAC" evidence="10">
    <location>
        <begin position="226"/>
        <end position="278"/>
    </location>
</feature>
<dbReference type="InterPro" id="IPR000014">
    <property type="entry name" value="PAS"/>
</dbReference>
<evidence type="ECO:0000256" key="5">
    <source>
        <dbReference type="ARBA" id="ARBA00022777"/>
    </source>
</evidence>
<dbReference type="InterPro" id="IPR000700">
    <property type="entry name" value="PAS-assoc_C"/>
</dbReference>
<dbReference type="STRING" id="42253.NITMOv2_2680"/>
<keyword evidence="12" id="KW-1185">Reference proteome</keyword>
<comment type="catalytic activity">
    <reaction evidence="1">
        <text>ATP + protein L-histidine = ADP + protein N-phospho-L-histidine.</text>
        <dbReference type="EC" id="2.7.13.3"/>
    </reaction>
</comment>
<evidence type="ECO:0000256" key="3">
    <source>
        <dbReference type="ARBA" id="ARBA00022553"/>
    </source>
</evidence>
<feature type="domain" description="Histidine kinase" evidence="8">
    <location>
        <begin position="432"/>
        <end position="649"/>
    </location>
</feature>
<feature type="domain" description="PAS" evidence="9">
    <location>
        <begin position="275"/>
        <end position="345"/>
    </location>
</feature>
<dbReference type="SMART" id="SM00086">
    <property type="entry name" value="PAC"/>
    <property type="match status" value="2"/>
</dbReference>
<dbReference type="OrthoDB" id="9778628at2"/>
<dbReference type="PROSITE" id="PS50109">
    <property type="entry name" value="HIS_KIN"/>
    <property type="match status" value="1"/>
</dbReference>
<dbReference type="RefSeq" id="WP_053380170.1">
    <property type="nucleotide sequence ID" value="NZ_CP011801.1"/>
</dbReference>
<keyword evidence="3" id="KW-0597">Phosphoprotein</keyword>
<dbReference type="GO" id="GO:0007234">
    <property type="term" value="P:osmosensory signaling via phosphorelay pathway"/>
    <property type="evidence" value="ECO:0007669"/>
    <property type="project" value="TreeGrafter"/>
</dbReference>
<dbReference type="InterPro" id="IPR036890">
    <property type="entry name" value="HATPase_C_sf"/>
</dbReference>
<dbReference type="Pfam" id="PF02518">
    <property type="entry name" value="HATPase_c"/>
    <property type="match status" value="1"/>
</dbReference>
<evidence type="ECO:0000313" key="12">
    <source>
        <dbReference type="Proteomes" id="UP000069205"/>
    </source>
</evidence>
<evidence type="ECO:0000259" key="9">
    <source>
        <dbReference type="PROSITE" id="PS50112"/>
    </source>
</evidence>
<dbReference type="Pfam" id="PF00512">
    <property type="entry name" value="HisKA"/>
    <property type="match status" value="1"/>
</dbReference>
<sequence length="650" mass="71673">MSKAIVALLECVPDPLVIVSADGVIVRANRAFAALVDTAAERLIGLPLNRFVGTTDAEVRELLDRSCRTAAPLPFAGHIRQAKGAFARCRLYGGLLERGTSKSATTVCLRVAPYGEAARGFLRLNEEITGLKREILARQQAEATLRDSEDRYRQLIHALPAAVYTCDREGRITLYNQAAAALWGREPEVGEDRWCGSWKIHRPDGTPLPLEECPMAIGLREGRAVRGEEVIVERPDGTRRHVIPNLEPIRDAAGTITGAVNMLMDITENRQAEQALANLAAIVTSSDDAIVGMDLHGVITSWNRAAEGLYGYTAEEMIGQPVSRLIPPDRHDEGPHILGRLVRGEKIEHYDTVRRRKDGVDLHISLTVSPVVDPQGRIIGASKIARDITAQKRGEQTLLERDAALTAANQAMVKQAIALAEANNELESFSYSVSHDLRAPLRTIDAFSRIIEEDNGPRLDAEGQRCLTIVRKAAAQAGELIDDLLELSRLSRQSMQLRSIDMTALARDAADDLQRLNESRTIDLRMADLPPCRGDQRLLKLVWTNLLGNAFKYTRYAKAARVEVGWLPDDVQADAAVYYVKDNGVGFDMKYAHKLFGVFQRLHRKEDFDGTGVGLAIVQRIVHRHGGRVWGEGKVDGGATFYFSLRKAAA</sequence>
<dbReference type="InterPro" id="IPR005467">
    <property type="entry name" value="His_kinase_dom"/>
</dbReference>
<dbReference type="Gene3D" id="1.10.287.130">
    <property type="match status" value="1"/>
</dbReference>
<evidence type="ECO:0000313" key="11">
    <source>
        <dbReference type="EMBL" id="ALA59092.1"/>
    </source>
</evidence>
<feature type="domain" description="PAC" evidence="10">
    <location>
        <begin position="348"/>
        <end position="400"/>
    </location>
</feature>
<evidence type="ECO:0000259" key="8">
    <source>
        <dbReference type="PROSITE" id="PS50109"/>
    </source>
</evidence>
<evidence type="ECO:0000256" key="4">
    <source>
        <dbReference type="ARBA" id="ARBA00022679"/>
    </source>
</evidence>
<dbReference type="PATRIC" id="fig|42253.5.peg.2651"/>
<evidence type="ECO:0000256" key="6">
    <source>
        <dbReference type="ARBA" id="ARBA00023136"/>
    </source>
</evidence>
<dbReference type="InterPro" id="IPR035965">
    <property type="entry name" value="PAS-like_dom_sf"/>
</dbReference>
<dbReference type="InterPro" id="IPR003594">
    <property type="entry name" value="HATPase_dom"/>
</dbReference>
<dbReference type="SUPFAM" id="SSF47384">
    <property type="entry name" value="Homodimeric domain of signal transducing histidine kinase"/>
    <property type="match status" value="1"/>
</dbReference>
<dbReference type="KEGG" id="nmv:NITMOv2_2680"/>
<dbReference type="GO" id="GO:0030295">
    <property type="term" value="F:protein kinase activator activity"/>
    <property type="evidence" value="ECO:0007669"/>
    <property type="project" value="TreeGrafter"/>
</dbReference>
<dbReference type="GO" id="GO:0000156">
    <property type="term" value="F:phosphorelay response regulator activity"/>
    <property type="evidence" value="ECO:0007669"/>
    <property type="project" value="TreeGrafter"/>
</dbReference>
<dbReference type="PROSITE" id="PS50112">
    <property type="entry name" value="PAS"/>
    <property type="match status" value="3"/>
</dbReference>
<reference evidence="11 12" key="1">
    <citation type="journal article" date="2015" name="Proc. Natl. Acad. Sci. U.S.A.">
        <title>Expanded metabolic versatility of ubiquitous nitrite-oxidizing bacteria from the genus Nitrospira.</title>
        <authorList>
            <person name="Koch H."/>
            <person name="Lucker S."/>
            <person name="Albertsen M."/>
            <person name="Kitzinger K."/>
            <person name="Herbold C."/>
            <person name="Spieck E."/>
            <person name="Nielsen P.H."/>
            <person name="Wagner M."/>
            <person name="Daims H."/>
        </authorList>
    </citation>
    <scope>NUCLEOTIDE SEQUENCE [LARGE SCALE GENOMIC DNA]</scope>
    <source>
        <strain evidence="11 12">NSP M-1</strain>
    </source>
</reference>
<dbReference type="Pfam" id="PF00989">
    <property type="entry name" value="PAS"/>
    <property type="match status" value="1"/>
</dbReference>
<dbReference type="PANTHER" id="PTHR42878:SF15">
    <property type="entry name" value="BACTERIOPHYTOCHROME"/>
    <property type="match status" value="1"/>
</dbReference>
<dbReference type="Gene3D" id="3.30.565.10">
    <property type="entry name" value="Histidine kinase-like ATPase, C-terminal domain"/>
    <property type="match status" value="1"/>
</dbReference>
<dbReference type="InterPro" id="IPR050351">
    <property type="entry name" value="BphY/WalK/GraS-like"/>
</dbReference>
<dbReference type="EMBL" id="CP011801">
    <property type="protein sequence ID" value="ALA59092.1"/>
    <property type="molecule type" value="Genomic_DNA"/>
</dbReference>
<dbReference type="GO" id="GO:0006355">
    <property type="term" value="P:regulation of DNA-templated transcription"/>
    <property type="evidence" value="ECO:0007669"/>
    <property type="project" value="InterPro"/>
</dbReference>
<dbReference type="InterPro" id="IPR013656">
    <property type="entry name" value="PAS_4"/>
</dbReference>
<gene>
    <name evidence="11" type="ORF">NITMOv2_2680</name>
</gene>
<dbReference type="InterPro" id="IPR036097">
    <property type="entry name" value="HisK_dim/P_sf"/>
</dbReference>
<dbReference type="GO" id="GO:0016020">
    <property type="term" value="C:membrane"/>
    <property type="evidence" value="ECO:0007669"/>
    <property type="project" value="UniProtKB-SubCell"/>
</dbReference>
<dbReference type="EC" id="2.7.13.3" evidence="2"/>
<dbReference type="PANTHER" id="PTHR42878">
    <property type="entry name" value="TWO-COMPONENT HISTIDINE KINASE"/>
    <property type="match status" value="1"/>
</dbReference>
<dbReference type="Pfam" id="PF08448">
    <property type="entry name" value="PAS_4"/>
    <property type="match status" value="2"/>
</dbReference>
<dbReference type="InterPro" id="IPR001610">
    <property type="entry name" value="PAC"/>
</dbReference>
<evidence type="ECO:0000259" key="10">
    <source>
        <dbReference type="PROSITE" id="PS50113"/>
    </source>
</evidence>
<dbReference type="CDD" id="cd00082">
    <property type="entry name" value="HisKA"/>
    <property type="match status" value="1"/>
</dbReference>
<dbReference type="Gene3D" id="3.30.450.20">
    <property type="entry name" value="PAS domain"/>
    <property type="match status" value="3"/>
</dbReference>
<dbReference type="CDD" id="cd00130">
    <property type="entry name" value="PAS"/>
    <property type="match status" value="2"/>
</dbReference>
<dbReference type="GO" id="GO:0000155">
    <property type="term" value="F:phosphorelay sensor kinase activity"/>
    <property type="evidence" value="ECO:0007669"/>
    <property type="project" value="InterPro"/>
</dbReference>
<dbReference type="SMART" id="SM00091">
    <property type="entry name" value="PAS"/>
    <property type="match status" value="3"/>
</dbReference>
<feature type="domain" description="PAS" evidence="9">
    <location>
        <begin position="1"/>
        <end position="45"/>
    </location>
</feature>